<dbReference type="AlphaFoldDB" id="A0A1C7LNL6"/>
<dbReference type="OMA" id="AHMNTVA"/>
<dbReference type="EMBL" id="LUGG01000043">
    <property type="protein sequence ID" value="OBZ65557.1"/>
    <property type="molecule type" value="Genomic_DNA"/>
</dbReference>
<dbReference type="Proteomes" id="UP000092993">
    <property type="component" value="Unassembled WGS sequence"/>
</dbReference>
<dbReference type="Gene3D" id="3.40.50.720">
    <property type="entry name" value="NAD(P)-binding Rossmann-like Domain"/>
    <property type="match status" value="1"/>
</dbReference>
<dbReference type="STRING" id="5627.A0A1C7LNL6"/>
<feature type="non-terminal residue" evidence="2">
    <location>
        <position position="282"/>
    </location>
</feature>
<gene>
    <name evidence="2" type="primary">DHRSX</name>
    <name evidence="2" type="ORF">A0H81_14414</name>
</gene>
<name>A0A1C7LNL6_GRIFR</name>
<dbReference type="OrthoDB" id="2898509at2759"/>
<sequence length="282" mass="30401">MPSLSLARAANATFSPSYFPVAIFVGGTSGVGQGLAQAFARYTKGNAHIILIGCNPAAAESIIASFPKPKMERAQHEFVQCDVSLMRNIQATTEGTRRRRESTDGWHCIIMLDGSSYMTFCHSEEAKDSGEDAKAMTTLSPIAGGAINLDNLGLKKRYTAASAGLASPTYNDLMVESFAEQCPNIAFTHIFPGIVRTPLIKATHWALRPFNPLFGLLLASYLHLNFFFPRSRPIGVGHGRAASALSTPSTPLKTPRTHHILTKSDLIQSLMPAPSTRVSANP</sequence>
<protein>
    <submittedName>
        <fullName evidence="2">Dehydrogenase/reductase SDR family member on chromosome X</fullName>
    </submittedName>
</protein>
<organism evidence="2 3">
    <name type="scientific">Grifola frondosa</name>
    <name type="common">Maitake</name>
    <name type="synonym">Polyporus frondosus</name>
    <dbReference type="NCBI Taxonomy" id="5627"/>
    <lineage>
        <taxon>Eukaryota</taxon>
        <taxon>Fungi</taxon>
        <taxon>Dikarya</taxon>
        <taxon>Basidiomycota</taxon>
        <taxon>Agaricomycotina</taxon>
        <taxon>Agaricomycetes</taxon>
        <taxon>Polyporales</taxon>
        <taxon>Grifolaceae</taxon>
        <taxon>Grifola</taxon>
    </lineage>
</organism>
<dbReference type="PANTHER" id="PTHR47534">
    <property type="entry name" value="YALI0E05731P"/>
    <property type="match status" value="1"/>
</dbReference>
<keyword evidence="3" id="KW-1185">Reference proteome</keyword>
<comment type="caution">
    <text evidence="2">The sequence shown here is derived from an EMBL/GenBank/DDBJ whole genome shotgun (WGS) entry which is preliminary data.</text>
</comment>
<dbReference type="InterPro" id="IPR036291">
    <property type="entry name" value="NAD(P)-bd_dom_sf"/>
</dbReference>
<dbReference type="PANTHER" id="PTHR47534:SF3">
    <property type="entry name" value="ALCOHOL DEHYDROGENASE-LIKE C-TERMINAL DOMAIN-CONTAINING PROTEIN"/>
    <property type="match status" value="1"/>
</dbReference>
<evidence type="ECO:0000313" key="3">
    <source>
        <dbReference type="Proteomes" id="UP000092993"/>
    </source>
</evidence>
<dbReference type="PRINTS" id="PR00081">
    <property type="entry name" value="GDHRDH"/>
</dbReference>
<dbReference type="InterPro" id="IPR002347">
    <property type="entry name" value="SDR_fam"/>
</dbReference>
<dbReference type="GO" id="GO:0016491">
    <property type="term" value="F:oxidoreductase activity"/>
    <property type="evidence" value="ECO:0007669"/>
    <property type="project" value="UniProtKB-KW"/>
</dbReference>
<dbReference type="SUPFAM" id="SSF51735">
    <property type="entry name" value="NAD(P)-binding Rossmann-fold domains"/>
    <property type="match status" value="1"/>
</dbReference>
<keyword evidence="1" id="KW-0560">Oxidoreductase</keyword>
<reference evidence="2 3" key="1">
    <citation type="submission" date="2016-03" db="EMBL/GenBank/DDBJ databases">
        <title>Whole genome sequencing of Grifola frondosa 9006-11.</title>
        <authorList>
            <person name="Min B."/>
            <person name="Park H."/>
            <person name="Kim J.-G."/>
            <person name="Cho H."/>
            <person name="Oh Y.-L."/>
            <person name="Kong W.-S."/>
            <person name="Choi I.-G."/>
        </authorList>
    </citation>
    <scope>NUCLEOTIDE SEQUENCE [LARGE SCALE GENOMIC DNA]</scope>
    <source>
        <strain evidence="2 3">9006-11</strain>
    </source>
</reference>
<dbReference type="InterPro" id="IPR052228">
    <property type="entry name" value="Sec_Metab_Biosynth_Oxidored"/>
</dbReference>
<accession>A0A1C7LNL6</accession>
<evidence type="ECO:0000256" key="1">
    <source>
        <dbReference type="ARBA" id="ARBA00023002"/>
    </source>
</evidence>
<proteinExistence type="predicted"/>
<evidence type="ECO:0000313" key="2">
    <source>
        <dbReference type="EMBL" id="OBZ65557.1"/>
    </source>
</evidence>